<dbReference type="AlphaFoldDB" id="A0A3Q9UZE2"/>
<reference evidence="1 2" key="1">
    <citation type="submission" date="2018-03" db="EMBL/GenBank/DDBJ databases">
        <title>Bacteriophage NCPPB3778 and a type I-E CRISPR drive the evolution of the US Biological Select Agent, Rathayibacter toxicus.</title>
        <authorList>
            <person name="Davis E.W.II."/>
            <person name="Tabima J.F."/>
            <person name="Weisberg A.J."/>
            <person name="Dantas Lopes L."/>
            <person name="Wiseman M.S."/>
            <person name="Wiseman M.S."/>
            <person name="Pupko T."/>
            <person name="Belcher M.S."/>
            <person name="Sechler A.J."/>
            <person name="Tancos M.A."/>
            <person name="Schroeder B.K."/>
            <person name="Murray T.D."/>
            <person name="Luster D.G."/>
            <person name="Schneider W.L."/>
            <person name="Rogers E."/>
            <person name="Andreote F.D."/>
            <person name="Grunwald N.J."/>
            <person name="Putnam M.L."/>
            <person name="Chang J.H."/>
        </authorList>
    </citation>
    <scope>NUCLEOTIDE SEQUENCE [LARGE SCALE GENOMIC DNA]</scope>
    <source>
        <strain evidence="1 2">DSM 15932</strain>
    </source>
</reference>
<dbReference type="KEGG" id="rfs:C1I64_18740"/>
<gene>
    <name evidence="1" type="ORF">C1I64_18740</name>
</gene>
<dbReference type="Proteomes" id="UP000285317">
    <property type="component" value="Chromosome"/>
</dbReference>
<proteinExistence type="predicted"/>
<evidence type="ECO:0000313" key="1">
    <source>
        <dbReference type="EMBL" id="AZZ53863.1"/>
    </source>
</evidence>
<name>A0A3Q9UZE2_9MICO</name>
<protein>
    <submittedName>
        <fullName evidence="1">Uncharacterized protein</fullName>
    </submittedName>
</protein>
<accession>A0A3Q9UZE2</accession>
<organism evidence="1 2">
    <name type="scientific">Rathayibacter festucae DSM 15932</name>
    <dbReference type="NCBI Taxonomy" id="1328866"/>
    <lineage>
        <taxon>Bacteria</taxon>
        <taxon>Bacillati</taxon>
        <taxon>Actinomycetota</taxon>
        <taxon>Actinomycetes</taxon>
        <taxon>Micrococcales</taxon>
        <taxon>Microbacteriaceae</taxon>
        <taxon>Rathayibacter</taxon>
    </lineage>
</organism>
<evidence type="ECO:0000313" key="2">
    <source>
        <dbReference type="Proteomes" id="UP000285317"/>
    </source>
</evidence>
<sequence>MGVEAVAGGATGAAAPWPSAAVAALAERIGVLRGEAGGLLPDADWEGSAAREYAERAAELLAGLATAEAAARGLAVGAGG</sequence>
<dbReference type="RefSeq" id="WP_127888253.1">
    <property type="nucleotide sequence ID" value="NZ_CP028137.1"/>
</dbReference>
<dbReference type="EMBL" id="CP028137">
    <property type="protein sequence ID" value="AZZ53863.1"/>
    <property type="molecule type" value="Genomic_DNA"/>
</dbReference>